<evidence type="ECO:0000313" key="5">
    <source>
        <dbReference type="EMBL" id="KIA62480.1"/>
    </source>
</evidence>
<evidence type="ECO:0000256" key="3">
    <source>
        <dbReference type="ARBA" id="ARBA00022840"/>
    </source>
</evidence>
<dbReference type="PANTHER" id="PTHR46268">
    <property type="entry name" value="STRESS RESPONSE PROTEIN NHAX"/>
    <property type="match status" value="1"/>
</dbReference>
<name>A0ABR4ZAV0_9NOCA</name>
<proteinExistence type="inferred from homology"/>
<dbReference type="EMBL" id="JNFP01000031">
    <property type="protein sequence ID" value="KIA62480.1"/>
    <property type="molecule type" value="Genomic_DNA"/>
</dbReference>
<dbReference type="InterPro" id="IPR006015">
    <property type="entry name" value="Universal_stress_UspA"/>
</dbReference>
<comment type="similarity">
    <text evidence="1">Belongs to the universal stress protein A family.</text>
</comment>
<feature type="domain" description="UspA" evidence="4">
    <location>
        <begin position="17"/>
        <end position="154"/>
    </location>
</feature>
<dbReference type="Pfam" id="PF00582">
    <property type="entry name" value="Usp"/>
    <property type="match status" value="2"/>
</dbReference>
<reference evidence="5 6" key="1">
    <citation type="journal article" date="2014" name="Int. J. Syst. Evol. Microbiol.">
        <title>Nocardia vulneris sp. nov., isolated from wounds of human patients in North America.</title>
        <authorList>
            <person name="Lasker B.A."/>
            <person name="Bell M."/>
            <person name="Klenk H.P."/>
            <person name="Sproer C."/>
            <person name="Schumann C."/>
            <person name="Schumann P."/>
            <person name="Brown J.M."/>
        </authorList>
    </citation>
    <scope>NUCLEOTIDE SEQUENCE [LARGE SCALE GENOMIC DNA]</scope>
    <source>
        <strain evidence="5 6">W9851</strain>
    </source>
</reference>
<sequence>MSTSPTHDPRRSATAAVVVGVDGSEASDLAVRWAAETASRHNRRLHIAHGLDLASSAELLGIYNTMVPAVVDRIRRHGIDLVVSARSLAHQIDPSLDVETEVSEANPARLLIRHSSSAYLVALGTSGNRTALGYLGSTLTAVVDHGQGSIVVVRDTGTEQQTRRVGPVVVGLDGTAYSEPAVAAAFAEASERRTQLVAVHAWGDPFFDRFSEVPHRLPNNGVQLAGQAVIGAQLAGWPEKYPDVQVIRKVYPFGPRRALIDWSGSAQLVVVGSRGRGGFRGLLLGSTSKALIQRAHCPVMVVRPK</sequence>
<evidence type="ECO:0000313" key="6">
    <source>
        <dbReference type="Proteomes" id="UP000031364"/>
    </source>
</evidence>
<dbReference type="SUPFAM" id="SSF52402">
    <property type="entry name" value="Adenine nucleotide alpha hydrolases-like"/>
    <property type="match status" value="2"/>
</dbReference>
<evidence type="ECO:0000256" key="1">
    <source>
        <dbReference type="ARBA" id="ARBA00008791"/>
    </source>
</evidence>
<dbReference type="PANTHER" id="PTHR46268:SF27">
    <property type="entry name" value="UNIVERSAL STRESS PROTEIN RV2623"/>
    <property type="match status" value="1"/>
</dbReference>
<keyword evidence="6" id="KW-1185">Reference proteome</keyword>
<dbReference type="Gene3D" id="3.40.50.620">
    <property type="entry name" value="HUPs"/>
    <property type="match status" value="2"/>
</dbReference>
<keyword evidence="3" id="KW-0067">ATP-binding</keyword>
<evidence type="ECO:0000259" key="4">
    <source>
        <dbReference type="Pfam" id="PF00582"/>
    </source>
</evidence>
<organism evidence="5 6">
    <name type="scientific">Nocardia vulneris</name>
    <dbReference type="NCBI Taxonomy" id="1141657"/>
    <lineage>
        <taxon>Bacteria</taxon>
        <taxon>Bacillati</taxon>
        <taxon>Actinomycetota</taxon>
        <taxon>Actinomycetes</taxon>
        <taxon>Mycobacteriales</taxon>
        <taxon>Nocardiaceae</taxon>
        <taxon>Nocardia</taxon>
    </lineage>
</organism>
<keyword evidence="2" id="KW-0547">Nucleotide-binding</keyword>
<dbReference type="InterPro" id="IPR014729">
    <property type="entry name" value="Rossmann-like_a/b/a_fold"/>
</dbReference>
<comment type="caution">
    <text evidence="5">The sequence shown here is derived from an EMBL/GenBank/DDBJ whole genome shotgun (WGS) entry which is preliminary data.</text>
</comment>
<protein>
    <submittedName>
        <fullName evidence="5">Universal stress protein</fullName>
    </submittedName>
</protein>
<gene>
    <name evidence="5" type="ORF">FG87_24675</name>
</gene>
<dbReference type="PRINTS" id="PR01438">
    <property type="entry name" value="UNVRSLSTRESS"/>
</dbReference>
<accession>A0ABR4ZAV0</accession>
<dbReference type="RefSeq" id="WP_043674987.1">
    <property type="nucleotide sequence ID" value="NZ_BDCI01000039.1"/>
</dbReference>
<feature type="domain" description="UspA" evidence="4">
    <location>
        <begin position="167"/>
        <end position="303"/>
    </location>
</feature>
<dbReference type="InterPro" id="IPR006016">
    <property type="entry name" value="UspA"/>
</dbReference>
<evidence type="ECO:0000256" key="2">
    <source>
        <dbReference type="ARBA" id="ARBA00022741"/>
    </source>
</evidence>
<dbReference type="Proteomes" id="UP000031364">
    <property type="component" value="Unassembled WGS sequence"/>
</dbReference>